<feature type="repeat" description="ANK" evidence="3">
    <location>
        <begin position="60"/>
        <end position="92"/>
    </location>
</feature>
<dbReference type="PANTHER" id="PTHR24171">
    <property type="entry name" value="ANKYRIN REPEAT DOMAIN-CONTAINING PROTEIN 39-RELATED"/>
    <property type="match status" value="1"/>
</dbReference>
<keyword evidence="5" id="KW-1185">Reference proteome</keyword>
<dbReference type="Pfam" id="PF12796">
    <property type="entry name" value="Ank_2"/>
    <property type="match status" value="1"/>
</dbReference>
<evidence type="ECO:0000313" key="5">
    <source>
        <dbReference type="Proteomes" id="UP001500236"/>
    </source>
</evidence>
<proteinExistence type="predicted"/>
<keyword evidence="2 3" id="KW-0040">ANK repeat</keyword>
<evidence type="ECO:0000256" key="1">
    <source>
        <dbReference type="ARBA" id="ARBA00022737"/>
    </source>
</evidence>
<dbReference type="PROSITE" id="PS50088">
    <property type="entry name" value="ANK_REPEAT"/>
    <property type="match status" value="2"/>
</dbReference>
<gene>
    <name evidence="4" type="ORF">GCM10010529_17520</name>
</gene>
<dbReference type="Gene3D" id="1.25.40.20">
    <property type="entry name" value="Ankyrin repeat-containing domain"/>
    <property type="match status" value="1"/>
</dbReference>
<dbReference type="PROSITE" id="PS50297">
    <property type="entry name" value="ANK_REP_REGION"/>
    <property type="match status" value="2"/>
</dbReference>
<reference evidence="5" key="1">
    <citation type="journal article" date="2019" name="Int. J. Syst. Evol. Microbiol.">
        <title>The Global Catalogue of Microorganisms (GCM) 10K type strain sequencing project: providing services to taxonomists for standard genome sequencing and annotation.</title>
        <authorList>
            <consortium name="The Broad Institute Genomics Platform"/>
            <consortium name="The Broad Institute Genome Sequencing Center for Infectious Disease"/>
            <person name="Wu L."/>
            <person name="Ma J."/>
        </authorList>
    </citation>
    <scope>NUCLEOTIDE SEQUENCE [LARGE SCALE GENOMIC DNA]</scope>
    <source>
        <strain evidence="5">JCM 14309</strain>
    </source>
</reference>
<comment type="caution">
    <text evidence="4">The sequence shown here is derived from an EMBL/GenBank/DDBJ whole genome shotgun (WGS) entry which is preliminary data.</text>
</comment>
<organism evidence="4 5">
    <name type="scientific">Nesterenkonia aethiopica</name>
    <dbReference type="NCBI Taxonomy" id="269144"/>
    <lineage>
        <taxon>Bacteria</taxon>
        <taxon>Bacillati</taxon>
        <taxon>Actinomycetota</taxon>
        <taxon>Actinomycetes</taxon>
        <taxon>Micrococcales</taxon>
        <taxon>Micrococcaceae</taxon>
        <taxon>Nesterenkonia</taxon>
    </lineage>
</organism>
<dbReference type="Proteomes" id="UP001500236">
    <property type="component" value="Unassembled WGS sequence"/>
</dbReference>
<evidence type="ECO:0008006" key="6">
    <source>
        <dbReference type="Google" id="ProtNLM"/>
    </source>
</evidence>
<dbReference type="SUPFAM" id="SSF48403">
    <property type="entry name" value="Ankyrin repeat"/>
    <property type="match status" value="1"/>
</dbReference>
<evidence type="ECO:0000313" key="4">
    <source>
        <dbReference type="EMBL" id="GAA3065061.1"/>
    </source>
</evidence>
<sequence length="153" mass="16623">MPHDSSPAAGQPQDTGDVPELTDEQLEFLNSMFDLARQGRGEELLGLIDQGIPVNLANAKGDTLLILATYNNHVSLVKGLLDRDADVDRLNDRGQSALTCAVFLQNEETVRLLLDAGADPRHEGQNAYAAIEMFGLDAMRAVLDEHQGNRSGR</sequence>
<dbReference type="SMART" id="SM00248">
    <property type="entry name" value="ANK"/>
    <property type="match status" value="2"/>
</dbReference>
<protein>
    <recommendedName>
        <fullName evidence="6">Ankyrin repeat domain-containing protein</fullName>
    </recommendedName>
</protein>
<dbReference type="RefSeq" id="WP_344681650.1">
    <property type="nucleotide sequence ID" value="NZ_BAAAVT010000010.1"/>
</dbReference>
<evidence type="ECO:0000256" key="2">
    <source>
        <dbReference type="ARBA" id="ARBA00023043"/>
    </source>
</evidence>
<accession>A0ABP6LWT4</accession>
<dbReference type="PANTHER" id="PTHR24171:SF8">
    <property type="entry name" value="BRCA1-ASSOCIATED RING DOMAIN PROTEIN 1"/>
    <property type="match status" value="1"/>
</dbReference>
<name>A0ABP6LWT4_9MICC</name>
<dbReference type="InterPro" id="IPR036770">
    <property type="entry name" value="Ankyrin_rpt-contain_sf"/>
</dbReference>
<keyword evidence="1" id="KW-0677">Repeat</keyword>
<dbReference type="EMBL" id="BAAAVT010000010">
    <property type="protein sequence ID" value="GAA3065061.1"/>
    <property type="molecule type" value="Genomic_DNA"/>
</dbReference>
<evidence type="ECO:0000256" key="3">
    <source>
        <dbReference type="PROSITE-ProRule" id="PRU00023"/>
    </source>
</evidence>
<feature type="repeat" description="ANK" evidence="3">
    <location>
        <begin position="93"/>
        <end position="125"/>
    </location>
</feature>
<dbReference type="InterPro" id="IPR002110">
    <property type="entry name" value="Ankyrin_rpt"/>
</dbReference>